<sequence>MGECATPASAIRRPNRTKLGQSPAITSTDWRRRNDSSSSAAAAACGPQYRHPNRKTAPWENVVSAPVCPVSSSSSSSSSAGDEERLETATVRLRAVNHMTTSVNNEIVRLPNQFVFEVTPVRANQSSRAGIAVARLRPLNGPTRLPSTTSEGRDFLLANLQEIIRQSEDVTSSQVARHAPTDPSHDDDARFRTLLSRLSQRPQRPQPSVAEPGGKGKAVPRPFVDPAIIAMKLKDDAPGTSSGSSGRKPQSADSGYASGTSGERSESNRSDTTPADSRNGHLHTRKESSTDGTKALNPAAAEFKSVMKTDADHAVPFSPKKLSRQPLTNIFPNVMSARSPVRGAPAQENTLAGLSQRNGATAAPAAGTGSLPRPEAYHPHAGLYRAGYGSLSGTVPGGLAALTPMPMAAALAPAAGLAHSSPLLAATLGVGAYPSMTPVGAHHGLYHTYPPPPTAVPLLAPSPQVAAAGTLSIATTPVPPLAATAAKPPRAWFPVTEKPRDHDPVKQQLYEQYLEWRKANEPGYHMSCKMRQAQRCEGAAATAAAGGAAGWKEASEKTKEAVAAVAKAAAAEKARRTESVREELKAKVASLSRESRRERVEIDSIE</sequence>
<reference evidence="2" key="1">
    <citation type="journal article" date="2023" name="Mol. Phylogenet. Evol.">
        <title>Genome-scale phylogeny and comparative genomics of the fungal order Sordariales.</title>
        <authorList>
            <person name="Hensen N."/>
            <person name="Bonometti L."/>
            <person name="Westerberg I."/>
            <person name="Brannstrom I.O."/>
            <person name="Guillou S."/>
            <person name="Cros-Aarteil S."/>
            <person name="Calhoun S."/>
            <person name="Haridas S."/>
            <person name="Kuo A."/>
            <person name="Mondo S."/>
            <person name="Pangilinan J."/>
            <person name="Riley R."/>
            <person name="LaButti K."/>
            <person name="Andreopoulos B."/>
            <person name="Lipzen A."/>
            <person name="Chen C."/>
            <person name="Yan M."/>
            <person name="Daum C."/>
            <person name="Ng V."/>
            <person name="Clum A."/>
            <person name="Steindorff A."/>
            <person name="Ohm R.A."/>
            <person name="Martin F."/>
            <person name="Silar P."/>
            <person name="Natvig D.O."/>
            <person name="Lalanne C."/>
            <person name="Gautier V."/>
            <person name="Ament-Velasquez S.L."/>
            <person name="Kruys A."/>
            <person name="Hutchinson M.I."/>
            <person name="Powell A.J."/>
            <person name="Barry K."/>
            <person name="Miller A.N."/>
            <person name="Grigoriev I.V."/>
            <person name="Debuchy R."/>
            <person name="Gladieux P."/>
            <person name="Hiltunen Thoren M."/>
            <person name="Johannesson H."/>
        </authorList>
    </citation>
    <scope>NUCLEOTIDE SEQUENCE</scope>
    <source>
        <strain evidence="2">CBS 333.67</strain>
    </source>
</reference>
<evidence type="ECO:0000256" key="1">
    <source>
        <dbReference type="SAM" id="MobiDB-lite"/>
    </source>
</evidence>
<dbReference type="EMBL" id="JAUDZG010000002">
    <property type="protein sequence ID" value="KAK3309132.1"/>
    <property type="molecule type" value="Genomic_DNA"/>
</dbReference>
<dbReference type="RefSeq" id="XP_062724912.1">
    <property type="nucleotide sequence ID" value="XM_062870272.1"/>
</dbReference>
<feature type="region of interest" description="Disordered" evidence="1">
    <location>
        <begin position="354"/>
        <end position="374"/>
    </location>
</feature>
<feature type="compositionally biased region" description="Basic and acidic residues" evidence="1">
    <location>
        <begin position="179"/>
        <end position="191"/>
    </location>
</feature>
<name>A0AAJ0GZT8_9PEZI</name>
<proteinExistence type="predicted"/>
<dbReference type="Proteomes" id="UP001273166">
    <property type="component" value="Unassembled WGS sequence"/>
</dbReference>
<keyword evidence="3" id="KW-1185">Reference proteome</keyword>
<feature type="compositionally biased region" description="Basic and acidic residues" evidence="1">
    <location>
        <begin position="570"/>
        <end position="586"/>
    </location>
</feature>
<accession>A0AAJ0GZT8</accession>
<feature type="compositionally biased region" description="Polar residues" evidence="1">
    <location>
        <begin position="18"/>
        <end position="28"/>
    </location>
</feature>
<gene>
    <name evidence="2" type="ORF">B0T15DRAFT_551533</name>
</gene>
<dbReference type="AlphaFoldDB" id="A0AAJ0GZT8"/>
<evidence type="ECO:0000313" key="2">
    <source>
        <dbReference type="EMBL" id="KAK3309132.1"/>
    </source>
</evidence>
<feature type="compositionally biased region" description="Basic and acidic residues" evidence="1">
    <location>
        <begin position="593"/>
        <end position="606"/>
    </location>
</feature>
<organism evidence="2 3">
    <name type="scientific">Chaetomium strumarium</name>
    <dbReference type="NCBI Taxonomy" id="1170767"/>
    <lineage>
        <taxon>Eukaryota</taxon>
        <taxon>Fungi</taxon>
        <taxon>Dikarya</taxon>
        <taxon>Ascomycota</taxon>
        <taxon>Pezizomycotina</taxon>
        <taxon>Sordariomycetes</taxon>
        <taxon>Sordariomycetidae</taxon>
        <taxon>Sordariales</taxon>
        <taxon>Chaetomiaceae</taxon>
        <taxon>Chaetomium</taxon>
    </lineage>
</organism>
<feature type="compositionally biased region" description="Polar residues" evidence="1">
    <location>
        <begin position="239"/>
        <end position="262"/>
    </location>
</feature>
<feature type="region of interest" description="Disordered" evidence="1">
    <location>
        <begin position="1"/>
        <end position="53"/>
    </location>
</feature>
<dbReference type="GeneID" id="87889101"/>
<feature type="region of interest" description="Disordered" evidence="1">
    <location>
        <begin position="235"/>
        <end position="294"/>
    </location>
</feature>
<feature type="region of interest" description="Disordered" evidence="1">
    <location>
        <begin position="570"/>
        <end position="606"/>
    </location>
</feature>
<reference evidence="2" key="2">
    <citation type="submission" date="2023-06" db="EMBL/GenBank/DDBJ databases">
        <authorList>
            <consortium name="Lawrence Berkeley National Laboratory"/>
            <person name="Mondo S.J."/>
            <person name="Hensen N."/>
            <person name="Bonometti L."/>
            <person name="Westerberg I."/>
            <person name="Brannstrom I.O."/>
            <person name="Guillou S."/>
            <person name="Cros-Aarteil S."/>
            <person name="Calhoun S."/>
            <person name="Haridas S."/>
            <person name="Kuo A."/>
            <person name="Pangilinan J."/>
            <person name="Riley R."/>
            <person name="Labutti K."/>
            <person name="Andreopoulos B."/>
            <person name="Lipzen A."/>
            <person name="Chen C."/>
            <person name="Yanf M."/>
            <person name="Daum C."/>
            <person name="Ng V."/>
            <person name="Clum A."/>
            <person name="Steindorff A."/>
            <person name="Ohm R."/>
            <person name="Martin F."/>
            <person name="Silar P."/>
            <person name="Natvig D."/>
            <person name="Lalanne C."/>
            <person name="Gautier V."/>
            <person name="Ament-Velasquez S.L."/>
            <person name="Kruys A."/>
            <person name="Hutchinson M.I."/>
            <person name="Powell A.J."/>
            <person name="Barry K."/>
            <person name="Miller A.N."/>
            <person name="Grigoriev I.V."/>
            <person name="Debuchy R."/>
            <person name="Gladieux P."/>
            <person name="Thoren M.H."/>
            <person name="Johannesson H."/>
        </authorList>
    </citation>
    <scope>NUCLEOTIDE SEQUENCE</scope>
    <source>
        <strain evidence="2">CBS 333.67</strain>
    </source>
</reference>
<evidence type="ECO:0000313" key="3">
    <source>
        <dbReference type="Proteomes" id="UP001273166"/>
    </source>
</evidence>
<comment type="caution">
    <text evidence="2">The sequence shown here is derived from an EMBL/GenBank/DDBJ whole genome shotgun (WGS) entry which is preliminary data.</text>
</comment>
<feature type="compositionally biased region" description="Low complexity" evidence="1">
    <location>
        <begin position="359"/>
        <end position="369"/>
    </location>
</feature>
<protein>
    <submittedName>
        <fullName evidence="2">Uncharacterized protein</fullName>
    </submittedName>
</protein>
<feature type="region of interest" description="Disordered" evidence="1">
    <location>
        <begin position="168"/>
        <end position="221"/>
    </location>
</feature>